<proteinExistence type="predicted"/>
<comment type="caution">
    <text evidence="2">The sequence shown here is derived from an EMBL/GenBank/DDBJ whole genome shotgun (WGS) entry which is preliminary data.</text>
</comment>
<dbReference type="RefSeq" id="WP_189649137.1">
    <property type="nucleotide sequence ID" value="NZ_BMRC01000009.1"/>
</dbReference>
<sequence>MTTTTIGSVTSADGTTIGYREIGHGPGLVILHGAMQTGDSQLELAEALSQDFTCYLPDRRGRGRSGPVGPGYGLHREVEDLAALIDATGARHVAGVSSGAIITLRTLLVRPDLDSAVVFEPPLFTDGSAPAAGLSRLDRELAAGRTAAALVTGMKAAQLGPPIFQVMPRRVLELLTGLMLKGGGKDAAPGGAPTFEELAPTLRQDIQLAAEASGDLTEYRTVRPEVLLLAGSKSPAYLRAALERLERILPHARRTLLEGLDHSATSNAAQRGRPERVAAVIHRFLGPGRAGS</sequence>
<name>A0ABV5IIF1_9ACTN</name>
<dbReference type="Proteomes" id="UP001589647">
    <property type="component" value="Unassembled WGS sequence"/>
</dbReference>
<dbReference type="PANTHER" id="PTHR43194">
    <property type="entry name" value="HYDROLASE ALPHA/BETA FOLD FAMILY"/>
    <property type="match status" value="1"/>
</dbReference>
<keyword evidence="3" id="KW-1185">Reference proteome</keyword>
<dbReference type="InterPro" id="IPR050228">
    <property type="entry name" value="Carboxylesterase_BioH"/>
</dbReference>
<dbReference type="InterPro" id="IPR000073">
    <property type="entry name" value="AB_hydrolase_1"/>
</dbReference>
<evidence type="ECO:0000313" key="3">
    <source>
        <dbReference type="Proteomes" id="UP001589647"/>
    </source>
</evidence>
<dbReference type="SUPFAM" id="SSF53474">
    <property type="entry name" value="alpha/beta-Hydrolases"/>
    <property type="match status" value="1"/>
</dbReference>
<organism evidence="2 3">
    <name type="scientific">Nonomuraea spiralis</name>
    <dbReference type="NCBI Taxonomy" id="46182"/>
    <lineage>
        <taxon>Bacteria</taxon>
        <taxon>Bacillati</taxon>
        <taxon>Actinomycetota</taxon>
        <taxon>Actinomycetes</taxon>
        <taxon>Streptosporangiales</taxon>
        <taxon>Streptosporangiaceae</taxon>
        <taxon>Nonomuraea</taxon>
    </lineage>
</organism>
<evidence type="ECO:0000313" key="2">
    <source>
        <dbReference type="EMBL" id="MFB9203823.1"/>
    </source>
</evidence>
<feature type="domain" description="AB hydrolase-1" evidence="1">
    <location>
        <begin position="28"/>
        <end position="279"/>
    </location>
</feature>
<evidence type="ECO:0000259" key="1">
    <source>
        <dbReference type="Pfam" id="PF12697"/>
    </source>
</evidence>
<protein>
    <submittedName>
        <fullName evidence="2">Alpha/beta fold hydrolase</fullName>
    </submittedName>
</protein>
<dbReference type="InterPro" id="IPR029058">
    <property type="entry name" value="AB_hydrolase_fold"/>
</dbReference>
<dbReference type="Gene3D" id="3.40.50.1820">
    <property type="entry name" value="alpha/beta hydrolase"/>
    <property type="match status" value="1"/>
</dbReference>
<reference evidence="2 3" key="1">
    <citation type="submission" date="2024-09" db="EMBL/GenBank/DDBJ databases">
        <authorList>
            <person name="Sun Q."/>
            <person name="Mori K."/>
        </authorList>
    </citation>
    <scope>NUCLEOTIDE SEQUENCE [LARGE SCALE GENOMIC DNA]</scope>
    <source>
        <strain evidence="2 3">CCM 3426</strain>
    </source>
</reference>
<dbReference type="PANTHER" id="PTHR43194:SF2">
    <property type="entry name" value="PEROXISOMAL MEMBRANE PROTEIN LPX1"/>
    <property type="match status" value="1"/>
</dbReference>
<dbReference type="GO" id="GO:0016787">
    <property type="term" value="F:hydrolase activity"/>
    <property type="evidence" value="ECO:0007669"/>
    <property type="project" value="UniProtKB-KW"/>
</dbReference>
<keyword evidence="2" id="KW-0378">Hydrolase</keyword>
<gene>
    <name evidence="2" type="ORF">ACFFV7_21710</name>
</gene>
<dbReference type="EMBL" id="JBHMEI010000015">
    <property type="protein sequence ID" value="MFB9203823.1"/>
    <property type="molecule type" value="Genomic_DNA"/>
</dbReference>
<accession>A0ABV5IIF1</accession>
<dbReference type="Pfam" id="PF12697">
    <property type="entry name" value="Abhydrolase_6"/>
    <property type="match status" value="1"/>
</dbReference>